<feature type="transmembrane region" description="Helical" evidence="5">
    <location>
        <begin position="259"/>
        <end position="279"/>
    </location>
</feature>
<evidence type="ECO:0000256" key="2">
    <source>
        <dbReference type="ARBA" id="ARBA00022692"/>
    </source>
</evidence>
<dbReference type="InterPro" id="IPR035965">
    <property type="entry name" value="PAS-like_dom_sf"/>
</dbReference>
<dbReference type="SMART" id="SM01079">
    <property type="entry name" value="CHASE"/>
    <property type="match status" value="1"/>
</dbReference>
<dbReference type="PROSITE" id="PS50887">
    <property type="entry name" value="GGDEF"/>
    <property type="match status" value="1"/>
</dbReference>
<dbReference type="Proteomes" id="UP000283295">
    <property type="component" value="Unassembled WGS sequence"/>
</dbReference>
<dbReference type="InterPro" id="IPR042240">
    <property type="entry name" value="CHASE_sf"/>
</dbReference>
<protein>
    <submittedName>
        <fullName evidence="8">Diguanylate cyclase</fullName>
    </submittedName>
</protein>
<dbReference type="CDD" id="cd01949">
    <property type="entry name" value="GGDEF"/>
    <property type="match status" value="1"/>
</dbReference>
<organism evidence="8 9">
    <name type="scientific">Coprococcus eutactus</name>
    <dbReference type="NCBI Taxonomy" id="33043"/>
    <lineage>
        <taxon>Bacteria</taxon>
        <taxon>Bacillati</taxon>
        <taxon>Bacillota</taxon>
        <taxon>Clostridia</taxon>
        <taxon>Lachnospirales</taxon>
        <taxon>Lachnospiraceae</taxon>
        <taxon>Coprococcus</taxon>
    </lineage>
</organism>
<dbReference type="Gene3D" id="3.30.70.270">
    <property type="match status" value="1"/>
</dbReference>
<dbReference type="Gene3D" id="3.30.450.20">
    <property type="entry name" value="PAS domain"/>
    <property type="match status" value="1"/>
</dbReference>
<dbReference type="PANTHER" id="PTHR45138">
    <property type="entry name" value="REGULATORY COMPONENTS OF SENSORY TRANSDUCTION SYSTEM"/>
    <property type="match status" value="1"/>
</dbReference>
<dbReference type="InterPro" id="IPR029787">
    <property type="entry name" value="Nucleotide_cyclase"/>
</dbReference>
<keyword evidence="3 5" id="KW-1133">Transmembrane helix</keyword>
<dbReference type="InterPro" id="IPR013655">
    <property type="entry name" value="PAS_fold_3"/>
</dbReference>
<dbReference type="InterPro" id="IPR000160">
    <property type="entry name" value="GGDEF_dom"/>
</dbReference>
<evidence type="ECO:0000256" key="5">
    <source>
        <dbReference type="SAM" id="Phobius"/>
    </source>
</evidence>
<evidence type="ECO:0000313" key="8">
    <source>
        <dbReference type="EMBL" id="RGS34775.1"/>
    </source>
</evidence>
<accession>A0A3R5WPS6</accession>
<evidence type="ECO:0000259" key="6">
    <source>
        <dbReference type="PROSITE" id="PS50839"/>
    </source>
</evidence>
<dbReference type="OrthoDB" id="9804955at2"/>
<evidence type="ECO:0000256" key="4">
    <source>
        <dbReference type="ARBA" id="ARBA00023136"/>
    </source>
</evidence>
<dbReference type="NCBIfam" id="TIGR00254">
    <property type="entry name" value="GGDEF"/>
    <property type="match status" value="1"/>
</dbReference>
<gene>
    <name evidence="8" type="ORF">DWX94_14485</name>
</gene>
<dbReference type="GO" id="GO:0005886">
    <property type="term" value="C:plasma membrane"/>
    <property type="evidence" value="ECO:0007669"/>
    <property type="project" value="TreeGrafter"/>
</dbReference>
<dbReference type="GO" id="GO:0043709">
    <property type="term" value="P:cell adhesion involved in single-species biofilm formation"/>
    <property type="evidence" value="ECO:0007669"/>
    <property type="project" value="TreeGrafter"/>
</dbReference>
<sequence>MNSRKNHNKKLMLPVLIFLVGCLVLTVVLYHSYRSNYKQVRNVTALNAATYAERLQNDMNRGVAITDTLEEIAISENGKIDNFQKVARDLMADFIQSIQIAPDGVVTDIYPEAGNEAGKIDLMNDESRGEICRYGRDKNIVTMQGPFDLKQGGQGIAIRNPVYLEGADGSPVFWGFTIVIIRVPEIFTESIQALTKFGYDYSLTKTVSPLSDDTEIVSSSGNIMKNPITFEFEFCGSLFDFEVMPADGWSHGWNVFPQLFLGICVILLLTGLTVVILVIERNRDTLKKMAITDPLTGLLNRKGFDEQLKNVMQGDLHIHCVGIQMDIDDFKFINDMYGHVVGDAALKSLAQDMQSYFNDNSIICRNGGDEFSAILVDTTEEEARKEIEQFTLQPRHITYNGGERPFYISLGYAEYPKDCEDVSELIRCADMALYAVKLHGKHNCSPYRGAYKMQHRSQLGFALQDVSKNLPGAFLIYIADPENDNILFANRELIEFAGCRDFDDFLDYTDHRFRNLIHPDERDSVETSIWKQIYAKTSGNNDYVRFHFAKKDGTYLPVLDHGRIVENRYYGNVFYVLIMDCALVESYYDNKTCLETVPE</sequence>
<dbReference type="GO" id="GO:0052621">
    <property type="term" value="F:diguanylate cyclase activity"/>
    <property type="evidence" value="ECO:0007669"/>
    <property type="project" value="TreeGrafter"/>
</dbReference>
<proteinExistence type="predicted"/>
<dbReference type="SUPFAM" id="SSF55785">
    <property type="entry name" value="PYP-like sensor domain (PAS domain)"/>
    <property type="match status" value="1"/>
</dbReference>
<feature type="domain" description="CHASE" evidence="6">
    <location>
        <begin position="102"/>
        <end position="195"/>
    </location>
</feature>
<evidence type="ECO:0000259" key="7">
    <source>
        <dbReference type="PROSITE" id="PS50887"/>
    </source>
</evidence>
<comment type="caution">
    <text evidence="8">The sequence shown here is derived from an EMBL/GenBank/DDBJ whole genome shotgun (WGS) entry which is preliminary data.</text>
</comment>
<dbReference type="InterPro" id="IPR043128">
    <property type="entry name" value="Rev_trsase/Diguanyl_cyclase"/>
</dbReference>
<feature type="transmembrane region" description="Helical" evidence="5">
    <location>
        <begin position="12"/>
        <end position="33"/>
    </location>
</feature>
<evidence type="ECO:0000313" key="9">
    <source>
        <dbReference type="Proteomes" id="UP000283295"/>
    </source>
</evidence>
<dbReference type="Pfam" id="PF00990">
    <property type="entry name" value="GGDEF"/>
    <property type="match status" value="1"/>
</dbReference>
<keyword evidence="2 5" id="KW-0812">Transmembrane</keyword>
<name>A0A3R5WPS6_9FIRM</name>
<evidence type="ECO:0000256" key="1">
    <source>
        <dbReference type="ARBA" id="ARBA00004370"/>
    </source>
</evidence>
<reference evidence="8 9" key="1">
    <citation type="submission" date="2018-08" db="EMBL/GenBank/DDBJ databases">
        <title>A genome reference for cultivated species of the human gut microbiota.</title>
        <authorList>
            <person name="Zou Y."/>
            <person name="Xue W."/>
            <person name="Luo G."/>
        </authorList>
    </citation>
    <scope>NUCLEOTIDE SEQUENCE [LARGE SCALE GENOMIC DNA]</scope>
    <source>
        <strain evidence="8 9">AF22-21</strain>
    </source>
</reference>
<dbReference type="PROSITE" id="PS50839">
    <property type="entry name" value="CHASE"/>
    <property type="match status" value="1"/>
</dbReference>
<dbReference type="PANTHER" id="PTHR45138:SF9">
    <property type="entry name" value="DIGUANYLATE CYCLASE DGCM-RELATED"/>
    <property type="match status" value="1"/>
</dbReference>
<dbReference type="InterPro" id="IPR050469">
    <property type="entry name" value="Diguanylate_Cyclase"/>
</dbReference>
<dbReference type="PROSITE" id="PS51257">
    <property type="entry name" value="PROKAR_LIPOPROTEIN"/>
    <property type="match status" value="1"/>
</dbReference>
<evidence type="ECO:0000256" key="3">
    <source>
        <dbReference type="ARBA" id="ARBA00022989"/>
    </source>
</evidence>
<dbReference type="Pfam" id="PF08447">
    <property type="entry name" value="PAS_3"/>
    <property type="match status" value="1"/>
</dbReference>
<dbReference type="SMART" id="SM00267">
    <property type="entry name" value="GGDEF"/>
    <property type="match status" value="1"/>
</dbReference>
<dbReference type="InterPro" id="IPR006189">
    <property type="entry name" value="CHASE_dom"/>
</dbReference>
<feature type="domain" description="GGDEF" evidence="7">
    <location>
        <begin position="318"/>
        <end position="449"/>
    </location>
</feature>
<keyword evidence="4 5" id="KW-0472">Membrane</keyword>
<dbReference type="Pfam" id="PF03924">
    <property type="entry name" value="CHASE"/>
    <property type="match status" value="1"/>
</dbReference>
<dbReference type="EMBL" id="QRVK01000089">
    <property type="protein sequence ID" value="RGS34775.1"/>
    <property type="molecule type" value="Genomic_DNA"/>
</dbReference>
<dbReference type="SUPFAM" id="SSF55073">
    <property type="entry name" value="Nucleotide cyclase"/>
    <property type="match status" value="1"/>
</dbReference>
<dbReference type="AlphaFoldDB" id="A0A3R5WPS6"/>
<dbReference type="GO" id="GO:1902201">
    <property type="term" value="P:negative regulation of bacterial-type flagellum-dependent cell motility"/>
    <property type="evidence" value="ECO:0007669"/>
    <property type="project" value="TreeGrafter"/>
</dbReference>
<dbReference type="Gene3D" id="3.30.450.350">
    <property type="entry name" value="CHASE domain"/>
    <property type="match status" value="1"/>
</dbReference>
<comment type="subcellular location">
    <subcellularLocation>
        <location evidence="1">Membrane</location>
    </subcellularLocation>
</comment>
<dbReference type="GO" id="GO:0007165">
    <property type="term" value="P:signal transduction"/>
    <property type="evidence" value="ECO:0007669"/>
    <property type="project" value="UniProtKB-ARBA"/>
</dbReference>